<dbReference type="InterPro" id="IPR006685">
    <property type="entry name" value="MscS_channel_2nd"/>
</dbReference>
<keyword evidence="3" id="KW-1003">Cell membrane</keyword>
<feature type="transmembrane region" description="Helical" evidence="8">
    <location>
        <begin position="775"/>
        <end position="793"/>
    </location>
</feature>
<evidence type="ECO:0000259" key="9">
    <source>
        <dbReference type="Pfam" id="PF00924"/>
    </source>
</evidence>
<evidence type="ECO:0000259" key="10">
    <source>
        <dbReference type="Pfam" id="PF12794"/>
    </source>
</evidence>
<gene>
    <name evidence="13" type="ORF">CKO42_10645</name>
</gene>
<evidence type="ECO:0000256" key="8">
    <source>
        <dbReference type="SAM" id="Phobius"/>
    </source>
</evidence>
<evidence type="ECO:0000313" key="13">
    <source>
        <dbReference type="EMBL" id="MBK1618881.1"/>
    </source>
</evidence>
<feature type="transmembrane region" description="Helical" evidence="8">
    <location>
        <begin position="692"/>
        <end position="714"/>
    </location>
</feature>
<feature type="transmembrane region" description="Helical" evidence="8">
    <location>
        <begin position="652"/>
        <end position="671"/>
    </location>
</feature>
<dbReference type="InterPro" id="IPR049278">
    <property type="entry name" value="MS_channel_C"/>
</dbReference>
<dbReference type="Gene3D" id="1.10.287.1260">
    <property type="match status" value="1"/>
</dbReference>
<evidence type="ECO:0000256" key="1">
    <source>
        <dbReference type="ARBA" id="ARBA00004651"/>
    </source>
</evidence>
<evidence type="ECO:0000256" key="3">
    <source>
        <dbReference type="ARBA" id="ARBA00022475"/>
    </source>
</evidence>
<feature type="domain" description="Mechanosensitive ion channel inner membrane" evidence="10">
    <location>
        <begin position="652"/>
        <end position="1006"/>
    </location>
</feature>
<dbReference type="GO" id="GO:0005886">
    <property type="term" value="C:plasma membrane"/>
    <property type="evidence" value="ECO:0007669"/>
    <property type="project" value="UniProtKB-SubCell"/>
</dbReference>
<dbReference type="SUPFAM" id="SSF82861">
    <property type="entry name" value="Mechanosensitive channel protein MscS (YggB), transmembrane region"/>
    <property type="match status" value="1"/>
</dbReference>
<feature type="coiled-coil region" evidence="7">
    <location>
        <begin position="550"/>
        <end position="577"/>
    </location>
</feature>
<keyword evidence="7" id="KW-0175">Coiled coil</keyword>
<feature type="domain" description="Mechanosensitive ion channel MscS porin" evidence="11">
    <location>
        <begin position="334"/>
        <end position="424"/>
    </location>
</feature>
<keyword evidence="6 8" id="KW-0472">Membrane</keyword>
<dbReference type="InterPro" id="IPR011066">
    <property type="entry name" value="MscS_channel_C_sf"/>
</dbReference>
<dbReference type="PANTHER" id="PTHR30347">
    <property type="entry name" value="POTASSIUM CHANNEL RELATED"/>
    <property type="match status" value="1"/>
</dbReference>
<dbReference type="InterPro" id="IPR023408">
    <property type="entry name" value="MscS_beta-dom_sf"/>
</dbReference>
<evidence type="ECO:0000256" key="4">
    <source>
        <dbReference type="ARBA" id="ARBA00022692"/>
    </source>
</evidence>
<feature type="transmembrane region" description="Helical" evidence="8">
    <location>
        <begin position="1094"/>
        <end position="1122"/>
    </location>
</feature>
<feature type="transmembrane region" description="Helical" evidence="8">
    <location>
        <begin position="1018"/>
        <end position="1043"/>
    </location>
</feature>
<dbReference type="InterPro" id="IPR025692">
    <property type="entry name" value="MscS_IM_dom1"/>
</dbReference>
<dbReference type="InterPro" id="IPR006686">
    <property type="entry name" value="MscS_channel_CS"/>
</dbReference>
<evidence type="ECO:0000259" key="12">
    <source>
        <dbReference type="Pfam" id="PF21082"/>
    </source>
</evidence>
<feature type="transmembrane region" description="Helical" evidence="8">
    <location>
        <begin position="848"/>
        <end position="871"/>
    </location>
</feature>
<feature type="domain" description="Mechanosensitive ion channel MscS porin" evidence="11">
    <location>
        <begin position="158"/>
        <end position="289"/>
    </location>
</feature>
<feature type="transmembrane region" description="Helical" evidence="8">
    <location>
        <begin position="805"/>
        <end position="827"/>
    </location>
</feature>
<feature type="transmembrane region" description="Helical" evidence="8">
    <location>
        <begin position="108"/>
        <end position="128"/>
    </location>
</feature>
<feature type="transmembrane region" description="Helical" evidence="8">
    <location>
        <begin position="1063"/>
        <end position="1082"/>
    </location>
</feature>
<comment type="caution">
    <text evidence="13">The sequence shown here is derived from an EMBL/GenBank/DDBJ whole genome shotgun (WGS) entry which is preliminary data.</text>
</comment>
<evidence type="ECO:0000313" key="14">
    <source>
        <dbReference type="Proteomes" id="UP001138768"/>
    </source>
</evidence>
<keyword evidence="4 8" id="KW-0812">Transmembrane</keyword>
<comment type="subcellular location">
    <subcellularLocation>
        <location evidence="1">Cell membrane</location>
        <topology evidence="1">Multi-pass membrane protein</topology>
    </subcellularLocation>
</comment>
<dbReference type="Proteomes" id="UP001138768">
    <property type="component" value="Unassembled WGS sequence"/>
</dbReference>
<accession>A0A9X0W8R2</accession>
<dbReference type="InterPro" id="IPR024393">
    <property type="entry name" value="MscS_porin"/>
</dbReference>
<sequence length="1289" mass="139603">MGRAVHRPRADRCSLDQLLRPGATFSEAALEPSNQTESGCRDRATDRRNATVGLIAGSCAPPGRTGLTAHRANRRPAEPAVWPAPSEFALPISRRTTNQGGWRCRWPATLAGLFFLLLLAVGAASVLADSSPAANSSGLFGSAPTPTEVAAARDTLADDPSLTIEERARLNADLDRVLANLKALAQANETALELRETQATAPGRTATIRARLAAAEPLPDPPVDLPVDADLEPVQQQLAQETAAVAAQQDRLAALEQELTEDADALPGWRRQLEELRQQVQDLDDELASVLTTVAEGASRLDGANLSDGINRSTGIQATDVAEAASTADANIERLIRRWLLESQRDRLRAEALVLELKVNGAEARRALTQARRDEARLALDQARGRQAWLTLAVDERRREEAAQLRAETEAARAAVADAHPPVQELARANAELAEVIQAVDQRTAAVTDQLAATTATKAALAQDFANDRQRVAAAGISRALGRVLVDQRERLPDPRELRREAAERADAEAEARLAQLRWHEELLMLRARAESLSSSVSNSVLAGMTPADVAAIEAQLSELQARRFELLERAIAAEDRHLKVLAELDLAAADLRVLAIDYDNFLAEHLLWLRSHVPLTQQSFAALPAVLAELLRPAHWLGMMRTLGASVTEAWYWWGGLALVALLLAFDRPLRRHIRATAEPLRRIRTDRFGYTLWAIALTFVLAAPVSLLLALAGLMLHSAPGADGFVYAVGYGLLQVAPGLYCLRAFRLLCMPGGVAERHFRWRADTLVRLRRSLNLAIWILLPIGFLAAAVNELGEIQAATLGRLLLAAVTLGFALLLAGALHPTRGVLTELLRSRPGGLTSRTRWLWYPLAVAVPLALAGLTLAGFQYTATTLFQLWINQLWLVLGLVVLQQAIVRWLLVTRRALTLRTALARRARLAALSEFGTEVGDEGVGEGGGKAGDNGGAAAARTETAFETALDLMALDGQTRSLISALLTIGTGLALWMLWSDVLPALGVLERIPLWHSTRLVEGESRLLPVTLADLGIVLIIATGAIVAVRYLPALLEILMLKHTGVSAGARYTIITLTSYGIIAVALINGAGRLGLHWEQLQWLVAALGVGIGFGLREIAANFIAGLILLFERPVRVGDTVTVGLNEGIVTHIEARATTVRIRDQRELLVPNNQLITQEVINWSLTDQVIRGEIRLSIEYGSDIEAALRILAEIAAADTRLLTDLAPVITAAEFGERGIELLFLYFLPTLANRIQIRGELIVAIDRQLRAAGIAIGLPQRDVRLRDEALARAGGRDPS</sequence>
<evidence type="ECO:0000256" key="5">
    <source>
        <dbReference type="ARBA" id="ARBA00022989"/>
    </source>
</evidence>
<evidence type="ECO:0008006" key="15">
    <source>
        <dbReference type="Google" id="ProtNLM"/>
    </source>
</evidence>
<dbReference type="EMBL" id="NRRY01000015">
    <property type="protein sequence ID" value="MBK1618881.1"/>
    <property type="molecule type" value="Genomic_DNA"/>
</dbReference>
<reference evidence="13 14" key="1">
    <citation type="journal article" date="2020" name="Microorganisms">
        <title>Osmotic Adaptation and Compatible Solute Biosynthesis of Phototrophic Bacteria as Revealed from Genome Analyses.</title>
        <authorList>
            <person name="Imhoff J.F."/>
            <person name="Rahn T."/>
            <person name="Kunzel S."/>
            <person name="Keller A."/>
            <person name="Neulinger S.C."/>
        </authorList>
    </citation>
    <scope>NUCLEOTIDE SEQUENCE [LARGE SCALE GENOMIC DNA]</scope>
    <source>
        <strain evidence="13 14">DSM 25653</strain>
    </source>
</reference>
<protein>
    <recommendedName>
        <fullName evidence="15">Mechanosensitive ion channel</fullName>
    </recommendedName>
</protein>
<dbReference type="PANTHER" id="PTHR30347:SF1">
    <property type="entry name" value="MECHANOSENSITIVE CHANNEL MSCK"/>
    <property type="match status" value="1"/>
</dbReference>
<dbReference type="Pfam" id="PF21082">
    <property type="entry name" value="MS_channel_3rd"/>
    <property type="match status" value="1"/>
</dbReference>
<keyword evidence="14" id="KW-1185">Reference proteome</keyword>
<dbReference type="Gene3D" id="2.30.30.60">
    <property type="match status" value="1"/>
</dbReference>
<dbReference type="Pfam" id="PF00924">
    <property type="entry name" value="MS_channel_2nd"/>
    <property type="match status" value="1"/>
</dbReference>
<feature type="domain" description="Mechanosensitive ion channel MscS C-terminal" evidence="12">
    <location>
        <begin position="1185"/>
        <end position="1266"/>
    </location>
</feature>
<keyword evidence="5 8" id="KW-1133">Transmembrane helix</keyword>
<dbReference type="GO" id="GO:0008381">
    <property type="term" value="F:mechanosensitive monoatomic ion channel activity"/>
    <property type="evidence" value="ECO:0007669"/>
    <property type="project" value="UniProtKB-ARBA"/>
</dbReference>
<evidence type="ECO:0000256" key="2">
    <source>
        <dbReference type="ARBA" id="ARBA00008017"/>
    </source>
</evidence>
<dbReference type="SUPFAM" id="SSF82689">
    <property type="entry name" value="Mechanosensitive channel protein MscS (YggB), C-terminal domain"/>
    <property type="match status" value="1"/>
</dbReference>
<comment type="similarity">
    <text evidence="2">Belongs to the MscS (TC 1.A.23) family.</text>
</comment>
<evidence type="ECO:0000259" key="11">
    <source>
        <dbReference type="Pfam" id="PF12795"/>
    </source>
</evidence>
<dbReference type="InterPro" id="IPR052702">
    <property type="entry name" value="MscS-like_channel"/>
</dbReference>
<dbReference type="SUPFAM" id="SSF50182">
    <property type="entry name" value="Sm-like ribonucleoproteins"/>
    <property type="match status" value="1"/>
</dbReference>
<dbReference type="Pfam" id="PF12795">
    <property type="entry name" value="MscS_porin"/>
    <property type="match status" value="2"/>
</dbReference>
<name>A0A9X0W8R2_9GAMM</name>
<dbReference type="InterPro" id="IPR010920">
    <property type="entry name" value="LSM_dom_sf"/>
</dbReference>
<feature type="transmembrane region" description="Helical" evidence="8">
    <location>
        <begin position="883"/>
        <end position="902"/>
    </location>
</feature>
<dbReference type="InterPro" id="IPR011014">
    <property type="entry name" value="MscS_channel_TM-2"/>
</dbReference>
<evidence type="ECO:0000256" key="7">
    <source>
        <dbReference type="SAM" id="Coils"/>
    </source>
</evidence>
<feature type="transmembrane region" description="Helical" evidence="8">
    <location>
        <begin position="726"/>
        <end position="745"/>
    </location>
</feature>
<feature type="coiled-coil region" evidence="7">
    <location>
        <begin position="238"/>
        <end position="293"/>
    </location>
</feature>
<dbReference type="Pfam" id="PF12794">
    <property type="entry name" value="MscS_TM"/>
    <property type="match status" value="1"/>
</dbReference>
<dbReference type="Gene3D" id="3.30.70.100">
    <property type="match status" value="1"/>
</dbReference>
<dbReference type="PROSITE" id="PS01246">
    <property type="entry name" value="UPF0003"/>
    <property type="match status" value="1"/>
</dbReference>
<evidence type="ECO:0000256" key="6">
    <source>
        <dbReference type="ARBA" id="ARBA00023136"/>
    </source>
</evidence>
<feature type="transmembrane region" description="Helical" evidence="8">
    <location>
        <begin position="973"/>
        <end position="990"/>
    </location>
</feature>
<feature type="domain" description="Mechanosensitive ion channel MscS" evidence="9">
    <location>
        <begin position="1110"/>
        <end position="1175"/>
    </location>
</feature>
<proteinExistence type="inferred from homology"/>
<organism evidence="13 14">
    <name type="scientific">Lamprobacter modestohalophilus</name>
    <dbReference type="NCBI Taxonomy" id="1064514"/>
    <lineage>
        <taxon>Bacteria</taxon>
        <taxon>Pseudomonadati</taxon>
        <taxon>Pseudomonadota</taxon>
        <taxon>Gammaproteobacteria</taxon>
        <taxon>Chromatiales</taxon>
        <taxon>Chromatiaceae</taxon>
        <taxon>Lamprobacter</taxon>
    </lineage>
</organism>